<keyword evidence="6 7" id="KW-0472">Membrane</keyword>
<dbReference type="SUPFAM" id="SSF161098">
    <property type="entry name" value="MetI-like"/>
    <property type="match status" value="1"/>
</dbReference>
<dbReference type="Pfam" id="PF00528">
    <property type="entry name" value="BPD_transp_1"/>
    <property type="match status" value="1"/>
</dbReference>
<evidence type="ECO:0000256" key="5">
    <source>
        <dbReference type="ARBA" id="ARBA00022989"/>
    </source>
</evidence>
<evidence type="ECO:0000256" key="2">
    <source>
        <dbReference type="ARBA" id="ARBA00022448"/>
    </source>
</evidence>
<keyword evidence="4 7" id="KW-0812">Transmembrane</keyword>
<organism evidence="9 10">
    <name type="scientific">Paenibacillus albiflavus</name>
    <dbReference type="NCBI Taxonomy" id="2545760"/>
    <lineage>
        <taxon>Bacteria</taxon>
        <taxon>Bacillati</taxon>
        <taxon>Bacillota</taxon>
        <taxon>Bacilli</taxon>
        <taxon>Bacillales</taxon>
        <taxon>Paenibacillaceae</taxon>
        <taxon>Paenibacillus</taxon>
    </lineage>
</organism>
<dbReference type="PROSITE" id="PS50928">
    <property type="entry name" value="ABC_TM1"/>
    <property type="match status" value="1"/>
</dbReference>
<feature type="transmembrane region" description="Helical" evidence="7">
    <location>
        <begin position="9"/>
        <end position="31"/>
    </location>
</feature>
<feature type="transmembrane region" description="Helical" evidence="7">
    <location>
        <begin position="106"/>
        <end position="128"/>
    </location>
</feature>
<evidence type="ECO:0000313" key="9">
    <source>
        <dbReference type="EMBL" id="TCZ81084.1"/>
    </source>
</evidence>
<proteinExistence type="inferred from homology"/>
<keyword evidence="2 7" id="KW-0813">Transport</keyword>
<dbReference type="Proteomes" id="UP000295418">
    <property type="component" value="Unassembled WGS sequence"/>
</dbReference>
<dbReference type="GO" id="GO:0055085">
    <property type="term" value="P:transmembrane transport"/>
    <property type="evidence" value="ECO:0007669"/>
    <property type="project" value="InterPro"/>
</dbReference>
<feature type="transmembrane region" description="Helical" evidence="7">
    <location>
        <begin position="239"/>
        <end position="260"/>
    </location>
</feature>
<feature type="transmembrane region" description="Helical" evidence="7">
    <location>
        <begin position="73"/>
        <end position="94"/>
    </location>
</feature>
<dbReference type="OrthoDB" id="9772609at2"/>
<evidence type="ECO:0000256" key="3">
    <source>
        <dbReference type="ARBA" id="ARBA00022475"/>
    </source>
</evidence>
<dbReference type="GO" id="GO:0005886">
    <property type="term" value="C:plasma membrane"/>
    <property type="evidence" value="ECO:0007669"/>
    <property type="project" value="UniProtKB-SubCell"/>
</dbReference>
<name>A0A4R4ELF2_9BACL</name>
<evidence type="ECO:0000313" key="10">
    <source>
        <dbReference type="Proteomes" id="UP000295418"/>
    </source>
</evidence>
<dbReference type="InterPro" id="IPR035906">
    <property type="entry name" value="MetI-like_sf"/>
</dbReference>
<evidence type="ECO:0000256" key="6">
    <source>
        <dbReference type="ARBA" id="ARBA00023136"/>
    </source>
</evidence>
<evidence type="ECO:0000259" key="8">
    <source>
        <dbReference type="PROSITE" id="PS50928"/>
    </source>
</evidence>
<dbReference type="RefSeq" id="WP_132416026.1">
    <property type="nucleotide sequence ID" value="NZ_SKFG01000001.1"/>
</dbReference>
<comment type="similarity">
    <text evidence="7">Belongs to the binding-protein-dependent transport system permease family.</text>
</comment>
<evidence type="ECO:0000256" key="1">
    <source>
        <dbReference type="ARBA" id="ARBA00004651"/>
    </source>
</evidence>
<dbReference type="EMBL" id="SKFG01000001">
    <property type="protein sequence ID" value="TCZ81084.1"/>
    <property type="molecule type" value="Genomic_DNA"/>
</dbReference>
<feature type="domain" description="ABC transmembrane type-1" evidence="8">
    <location>
        <begin position="69"/>
        <end position="260"/>
    </location>
</feature>
<comment type="caution">
    <text evidence="9">The sequence shown here is derived from an EMBL/GenBank/DDBJ whole genome shotgun (WGS) entry which is preliminary data.</text>
</comment>
<keyword evidence="5 7" id="KW-1133">Transmembrane helix</keyword>
<gene>
    <name evidence="9" type="ORF">E0485_02030</name>
</gene>
<feature type="transmembrane region" description="Helical" evidence="7">
    <location>
        <begin position="140"/>
        <end position="160"/>
    </location>
</feature>
<evidence type="ECO:0000256" key="7">
    <source>
        <dbReference type="RuleBase" id="RU363032"/>
    </source>
</evidence>
<feature type="transmembrane region" description="Helical" evidence="7">
    <location>
        <begin position="181"/>
        <end position="203"/>
    </location>
</feature>
<keyword evidence="3" id="KW-1003">Cell membrane</keyword>
<dbReference type="Gene3D" id="1.10.3720.10">
    <property type="entry name" value="MetI-like"/>
    <property type="match status" value="1"/>
</dbReference>
<keyword evidence="10" id="KW-1185">Reference proteome</keyword>
<dbReference type="PANTHER" id="PTHR43744:SF12">
    <property type="entry name" value="ABC TRANSPORTER PERMEASE PROTEIN MG189-RELATED"/>
    <property type="match status" value="1"/>
</dbReference>
<protein>
    <submittedName>
        <fullName evidence="9">Carbohydrate ABC transporter permease</fullName>
    </submittedName>
</protein>
<dbReference type="InterPro" id="IPR000515">
    <property type="entry name" value="MetI-like"/>
</dbReference>
<reference evidence="9 10" key="1">
    <citation type="submission" date="2019-03" db="EMBL/GenBank/DDBJ databases">
        <authorList>
            <person name="Kim M.K.M."/>
        </authorList>
    </citation>
    <scope>NUCLEOTIDE SEQUENCE [LARGE SCALE GENOMIC DNA]</scope>
    <source>
        <strain evidence="9 10">18JY21-1</strain>
    </source>
</reference>
<accession>A0A4R4ELF2</accession>
<dbReference type="PANTHER" id="PTHR43744">
    <property type="entry name" value="ABC TRANSPORTER PERMEASE PROTEIN MG189-RELATED-RELATED"/>
    <property type="match status" value="1"/>
</dbReference>
<dbReference type="AlphaFoldDB" id="A0A4R4ELF2"/>
<dbReference type="CDD" id="cd06261">
    <property type="entry name" value="TM_PBP2"/>
    <property type="match status" value="1"/>
</dbReference>
<evidence type="ECO:0000256" key="4">
    <source>
        <dbReference type="ARBA" id="ARBA00022692"/>
    </source>
</evidence>
<sequence length="274" mass="30569">MRESSIKRIIIYVIACLYAIVCIFPILMMLLSSLKPNIEIFKNPLGLSNKLSFVSYEKLFVNLNYASYIKNSVFVSVSAVALVVICAVLVSYYIARFNFKWNGALFFYFLIGMMLPLKLGLVPLFMLMKDLNLINNLGSVIFVTVASGLPFAVLLLTGFFRTLPKELEEAARIDGASNSMLLVRVIVPLMKPAISTVAIVNFIGAWNDFFFPLIFIHDTAKKTIPIGMLQLFSEFTTDWSVLFAGLTLSALPMIIIFFFASKQFMDGLTAGAVK</sequence>
<comment type="subcellular location">
    <subcellularLocation>
        <location evidence="1 7">Cell membrane</location>
        <topology evidence="1 7">Multi-pass membrane protein</topology>
    </subcellularLocation>
</comment>